<reference evidence="6 7" key="1">
    <citation type="submission" date="2020-01" db="EMBL/GenBank/DDBJ databases">
        <title>Herbidospora sp. NEAU-GS84 nov., a novel actinomycete isolated from soil.</title>
        <authorList>
            <person name="Han L."/>
        </authorList>
    </citation>
    <scope>NUCLEOTIDE SEQUENCE [LARGE SCALE GENOMIC DNA]</scope>
    <source>
        <strain evidence="6 7">NEAU-GS84</strain>
    </source>
</reference>
<sequence length="256" mass="27961">MVVYAGQGDPERTLALLWRSAGDGPPRRGPKPALTVDAILEAGIAVADESGLDGLSMRAVGERLGKTAMALYTYVPTKRELIDLMYDHAHKGAIGDLPGGWREAVEAWAVALHERYLRHPWLLQVSHARPVLGPHEQTVLEKLLEALPDVAVRATVSALFSLVRGSARTIAEGRAAASDTGTSDQEWWTARSRLMNDLVPDFAERFPRSVSMPPAEWDQAAHDAFTGGLKLLLDGLAGHIDHQADQTRRRMSPKAR</sequence>
<organism evidence="6 7">
    <name type="scientific">Herbidospora solisilvae</name>
    <dbReference type="NCBI Taxonomy" id="2696284"/>
    <lineage>
        <taxon>Bacteria</taxon>
        <taxon>Bacillati</taxon>
        <taxon>Actinomycetota</taxon>
        <taxon>Actinomycetes</taxon>
        <taxon>Streptosporangiales</taxon>
        <taxon>Streptosporangiaceae</taxon>
        <taxon>Herbidospora</taxon>
    </lineage>
</organism>
<dbReference type="GO" id="GO:0003700">
    <property type="term" value="F:DNA-binding transcription factor activity"/>
    <property type="evidence" value="ECO:0007669"/>
    <property type="project" value="TreeGrafter"/>
</dbReference>
<dbReference type="PROSITE" id="PS50977">
    <property type="entry name" value="HTH_TETR_2"/>
    <property type="match status" value="1"/>
</dbReference>
<evidence type="ECO:0000313" key="6">
    <source>
        <dbReference type="EMBL" id="NAS25574.1"/>
    </source>
</evidence>
<dbReference type="Pfam" id="PF02909">
    <property type="entry name" value="TetR_C_1"/>
    <property type="match status" value="1"/>
</dbReference>
<feature type="domain" description="HTH tetR-type" evidence="5">
    <location>
        <begin position="33"/>
        <end position="93"/>
    </location>
</feature>
<keyword evidence="2 4" id="KW-0238">DNA-binding</keyword>
<evidence type="ECO:0000256" key="4">
    <source>
        <dbReference type="PROSITE-ProRule" id="PRU00335"/>
    </source>
</evidence>
<proteinExistence type="predicted"/>
<dbReference type="InterPro" id="IPR009057">
    <property type="entry name" value="Homeodomain-like_sf"/>
</dbReference>
<dbReference type="PANTHER" id="PTHR30055:SF151">
    <property type="entry name" value="TRANSCRIPTIONAL REGULATORY PROTEIN"/>
    <property type="match status" value="1"/>
</dbReference>
<evidence type="ECO:0000256" key="2">
    <source>
        <dbReference type="ARBA" id="ARBA00023125"/>
    </source>
</evidence>
<name>A0A7C9N5V7_9ACTN</name>
<dbReference type="PANTHER" id="PTHR30055">
    <property type="entry name" value="HTH-TYPE TRANSCRIPTIONAL REGULATOR RUTR"/>
    <property type="match status" value="1"/>
</dbReference>
<keyword evidence="3" id="KW-0804">Transcription</keyword>
<dbReference type="InterPro" id="IPR001647">
    <property type="entry name" value="HTH_TetR"/>
</dbReference>
<dbReference type="Pfam" id="PF00440">
    <property type="entry name" value="TetR_N"/>
    <property type="match status" value="1"/>
</dbReference>
<accession>A0A7C9N5V7</accession>
<dbReference type="SUPFAM" id="SSF46689">
    <property type="entry name" value="Homeodomain-like"/>
    <property type="match status" value="1"/>
</dbReference>
<comment type="caution">
    <text evidence="6">The sequence shown here is derived from an EMBL/GenBank/DDBJ whole genome shotgun (WGS) entry which is preliminary data.</text>
</comment>
<dbReference type="RefSeq" id="WP_161482591.1">
    <property type="nucleotide sequence ID" value="NZ_WXEW01000008.1"/>
</dbReference>
<gene>
    <name evidence="6" type="ORF">GT755_28305</name>
</gene>
<feature type="DNA-binding region" description="H-T-H motif" evidence="4">
    <location>
        <begin position="56"/>
        <end position="75"/>
    </location>
</feature>
<dbReference type="GO" id="GO:0045892">
    <property type="term" value="P:negative regulation of DNA-templated transcription"/>
    <property type="evidence" value="ECO:0007669"/>
    <property type="project" value="InterPro"/>
</dbReference>
<dbReference type="Gene3D" id="1.10.10.60">
    <property type="entry name" value="Homeodomain-like"/>
    <property type="match status" value="1"/>
</dbReference>
<dbReference type="AlphaFoldDB" id="A0A7C9N5V7"/>
<evidence type="ECO:0000259" key="5">
    <source>
        <dbReference type="PROSITE" id="PS50977"/>
    </source>
</evidence>
<dbReference type="Gene3D" id="1.10.357.10">
    <property type="entry name" value="Tetracycline Repressor, domain 2"/>
    <property type="match status" value="1"/>
</dbReference>
<evidence type="ECO:0000313" key="7">
    <source>
        <dbReference type="Proteomes" id="UP000479526"/>
    </source>
</evidence>
<dbReference type="InterPro" id="IPR036271">
    <property type="entry name" value="Tet_transcr_reg_TetR-rel_C_sf"/>
</dbReference>
<dbReference type="EMBL" id="WXEW01000008">
    <property type="protein sequence ID" value="NAS25574.1"/>
    <property type="molecule type" value="Genomic_DNA"/>
</dbReference>
<protein>
    <submittedName>
        <fullName evidence="6">TetR family transcriptional regulator</fullName>
    </submittedName>
</protein>
<keyword evidence="1" id="KW-0805">Transcription regulation</keyword>
<dbReference type="GO" id="GO:0000976">
    <property type="term" value="F:transcription cis-regulatory region binding"/>
    <property type="evidence" value="ECO:0007669"/>
    <property type="project" value="TreeGrafter"/>
</dbReference>
<dbReference type="InterPro" id="IPR050109">
    <property type="entry name" value="HTH-type_TetR-like_transc_reg"/>
</dbReference>
<keyword evidence="7" id="KW-1185">Reference proteome</keyword>
<evidence type="ECO:0000256" key="1">
    <source>
        <dbReference type="ARBA" id="ARBA00023015"/>
    </source>
</evidence>
<dbReference type="SUPFAM" id="SSF48498">
    <property type="entry name" value="Tetracyclin repressor-like, C-terminal domain"/>
    <property type="match status" value="1"/>
</dbReference>
<dbReference type="InterPro" id="IPR004111">
    <property type="entry name" value="Repressor_TetR_C"/>
</dbReference>
<evidence type="ECO:0000256" key="3">
    <source>
        <dbReference type="ARBA" id="ARBA00023163"/>
    </source>
</evidence>
<dbReference type="Proteomes" id="UP000479526">
    <property type="component" value="Unassembled WGS sequence"/>
</dbReference>